<dbReference type="InterPro" id="IPR036291">
    <property type="entry name" value="NAD(P)-bd_dom_sf"/>
</dbReference>
<dbReference type="AlphaFoldDB" id="A0A7W4Z660"/>
<evidence type="ECO:0000313" key="5">
    <source>
        <dbReference type="EMBL" id="MBB3047913.1"/>
    </source>
</evidence>
<dbReference type="Pfam" id="PF22725">
    <property type="entry name" value="GFO_IDH_MocA_C3"/>
    <property type="match status" value="1"/>
</dbReference>
<dbReference type="InterPro" id="IPR000683">
    <property type="entry name" value="Gfo/Idh/MocA-like_OxRdtase_N"/>
</dbReference>
<protein>
    <submittedName>
        <fullName evidence="5">Putative dehydrogenase</fullName>
    </submittedName>
</protein>
<dbReference type="PANTHER" id="PTHR22604">
    <property type="entry name" value="OXIDOREDUCTASES"/>
    <property type="match status" value="1"/>
</dbReference>
<feature type="domain" description="GFO/IDH/MocA-like oxidoreductase" evidence="4">
    <location>
        <begin position="136"/>
        <end position="250"/>
    </location>
</feature>
<dbReference type="Gene3D" id="3.30.360.10">
    <property type="entry name" value="Dihydrodipicolinate Reductase, domain 2"/>
    <property type="match status" value="1"/>
</dbReference>
<sequence length="332" mass="36235">MTQKVLRIGVLGAARITPMALVSPARENPQIELVGIAARDVKRAQKFAAKHGLTQVFSSYEELLASPDIDAIYNPLPNGLHGHWTIAALEAGKHVLCEKPFTANAEEAERVAEVARRSGLVVMEAFHYRYHALTARMLEIIASGELGELRHVKSWMHIPLVIEDIRWDYRLAGGTLMDVGCYAIHLLRTLAGQEPEVASVETKLKRENIDRRVDAEFTFPGGFTGEMHISMLSRKLIGAGAEVTGSLGSMRVFNPIAPQLLHRLTVTAGGKSRKETVPKQPSSYAAQLQAFADAVLDGAPFPTTADDAIANMKVIDACYRTAGLPLRQPTPV</sequence>
<organism evidence="5 6">
    <name type="scientific">Litorivivens lipolytica</name>
    <dbReference type="NCBI Taxonomy" id="1524264"/>
    <lineage>
        <taxon>Bacteria</taxon>
        <taxon>Pseudomonadati</taxon>
        <taxon>Pseudomonadota</taxon>
        <taxon>Gammaproteobacteria</taxon>
        <taxon>Litorivivens</taxon>
    </lineage>
</organism>
<gene>
    <name evidence="5" type="ORF">FHR99_002179</name>
</gene>
<evidence type="ECO:0000256" key="1">
    <source>
        <dbReference type="ARBA" id="ARBA00010928"/>
    </source>
</evidence>
<evidence type="ECO:0000256" key="2">
    <source>
        <dbReference type="ARBA" id="ARBA00023002"/>
    </source>
</evidence>
<keyword evidence="6" id="KW-1185">Reference proteome</keyword>
<reference evidence="5 6" key="1">
    <citation type="submission" date="2020-08" db="EMBL/GenBank/DDBJ databases">
        <title>Genomic Encyclopedia of Type Strains, Phase III (KMG-III): the genomes of soil and plant-associated and newly described type strains.</title>
        <authorList>
            <person name="Whitman W."/>
        </authorList>
    </citation>
    <scope>NUCLEOTIDE SEQUENCE [LARGE SCALE GENOMIC DNA]</scope>
    <source>
        <strain evidence="5 6">CECT 8654</strain>
    </source>
</reference>
<dbReference type="GO" id="GO:0000166">
    <property type="term" value="F:nucleotide binding"/>
    <property type="evidence" value="ECO:0007669"/>
    <property type="project" value="InterPro"/>
</dbReference>
<name>A0A7W4Z660_9GAMM</name>
<dbReference type="Pfam" id="PF01408">
    <property type="entry name" value="GFO_IDH_MocA"/>
    <property type="match status" value="1"/>
</dbReference>
<evidence type="ECO:0000259" key="4">
    <source>
        <dbReference type="Pfam" id="PF22725"/>
    </source>
</evidence>
<comment type="caution">
    <text evidence="5">The sequence shown here is derived from an EMBL/GenBank/DDBJ whole genome shotgun (WGS) entry which is preliminary data.</text>
</comment>
<dbReference type="PANTHER" id="PTHR22604:SF105">
    <property type="entry name" value="TRANS-1,2-DIHYDROBENZENE-1,2-DIOL DEHYDROGENASE"/>
    <property type="match status" value="1"/>
</dbReference>
<dbReference type="Proteomes" id="UP000537130">
    <property type="component" value="Unassembled WGS sequence"/>
</dbReference>
<dbReference type="Gene3D" id="3.40.50.720">
    <property type="entry name" value="NAD(P)-binding Rossmann-like Domain"/>
    <property type="match status" value="1"/>
</dbReference>
<dbReference type="EMBL" id="JACHWY010000002">
    <property type="protein sequence ID" value="MBB3047913.1"/>
    <property type="molecule type" value="Genomic_DNA"/>
</dbReference>
<dbReference type="InterPro" id="IPR055170">
    <property type="entry name" value="GFO_IDH_MocA-like_dom"/>
</dbReference>
<dbReference type="SUPFAM" id="SSF55347">
    <property type="entry name" value="Glyceraldehyde-3-phosphate dehydrogenase-like, C-terminal domain"/>
    <property type="match status" value="1"/>
</dbReference>
<keyword evidence="2" id="KW-0560">Oxidoreductase</keyword>
<dbReference type="RefSeq" id="WP_183410665.1">
    <property type="nucleotide sequence ID" value="NZ_JACHWY010000002.1"/>
</dbReference>
<dbReference type="InterPro" id="IPR050984">
    <property type="entry name" value="Gfo/Idh/MocA_domain"/>
</dbReference>
<dbReference type="SUPFAM" id="SSF51735">
    <property type="entry name" value="NAD(P)-binding Rossmann-fold domains"/>
    <property type="match status" value="1"/>
</dbReference>
<accession>A0A7W4Z660</accession>
<evidence type="ECO:0000313" key="6">
    <source>
        <dbReference type="Proteomes" id="UP000537130"/>
    </source>
</evidence>
<proteinExistence type="inferred from homology"/>
<dbReference type="GO" id="GO:0016491">
    <property type="term" value="F:oxidoreductase activity"/>
    <property type="evidence" value="ECO:0007669"/>
    <property type="project" value="UniProtKB-KW"/>
</dbReference>
<comment type="similarity">
    <text evidence="1">Belongs to the Gfo/Idh/MocA family.</text>
</comment>
<evidence type="ECO:0000259" key="3">
    <source>
        <dbReference type="Pfam" id="PF01408"/>
    </source>
</evidence>
<feature type="domain" description="Gfo/Idh/MocA-like oxidoreductase N-terminal" evidence="3">
    <location>
        <begin position="6"/>
        <end position="125"/>
    </location>
</feature>